<sequence>MQLQKNLWLLAGFAAVAIAQDDSVCDPANGDNNDSTCTSSVQAMNTDGGLVATSSFFDTNTLLATETSVAVVDINSKTVADTGAIVITSTTTGIDTVQQSLITSSSVSLDRNTVVNTDSSVVPIVVNTLSGGNTDTDTTGPPGTAAGTGPDETSSTSDSGAQVTGAANYALGGVAAAVFVLPTQPGISGLDDAEQALVGKKAPGDGLFASCWTAKDPPNAIATPAKARAVSDWTSSVPSAAANTTEPPVSPGTHPNTSAIIAAAVDELNLMQGFLSGGRAQLVAKVEQHKLERDNVIEKTNILKSRA</sequence>
<dbReference type="EMBL" id="NAJL01000003">
    <property type="protein sequence ID" value="TKA33189.1"/>
    <property type="molecule type" value="Genomic_DNA"/>
</dbReference>
<dbReference type="AlphaFoldDB" id="A0A4V5N5X4"/>
<organism evidence="3 4">
    <name type="scientific">Salinomyces thailandicus</name>
    <dbReference type="NCBI Taxonomy" id="706561"/>
    <lineage>
        <taxon>Eukaryota</taxon>
        <taxon>Fungi</taxon>
        <taxon>Dikarya</taxon>
        <taxon>Ascomycota</taxon>
        <taxon>Pezizomycotina</taxon>
        <taxon>Dothideomycetes</taxon>
        <taxon>Dothideomycetidae</taxon>
        <taxon>Mycosphaerellales</taxon>
        <taxon>Teratosphaeriaceae</taxon>
        <taxon>Salinomyces</taxon>
    </lineage>
</organism>
<feature type="compositionally biased region" description="Polar residues" evidence="1">
    <location>
        <begin position="152"/>
        <end position="161"/>
    </location>
</feature>
<evidence type="ECO:0000313" key="4">
    <source>
        <dbReference type="Proteomes" id="UP000308549"/>
    </source>
</evidence>
<feature type="signal peptide" evidence="2">
    <location>
        <begin position="1"/>
        <end position="19"/>
    </location>
</feature>
<evidence type="ECO:0000256" key="1">
    <source>
        <dbReference type="SAM" id="MobiDB-lite"/>
    </source>
</evidence>
<keyword evidence="2" id="KW-0732">Signal</keyword>
<comment type="caution">
    <text evidence="3">The sequence shown here is derived from an EMBL/GenBank/DDBJ whole genome shotgun (WGS) entry which is preliminary data.</text>
</comment>
<reference evidence="3 4" key="1">
    <citation type="submission" date="2017-03" db="EMBL/GenBank/DDBJ databases">
        <title>Genomes of endolithic fungi from Antarctica.</title>
        <authorList>
            <person name="Coleine C."/>
            <person name="Masonjones S."/>
            <person name="Stajich J.E."/>
        </authorList>
    </citation>
    <scope>NUCLEOTIDE SEQUENCE [LARGE SCALE GENOMIC DNA]</scope>
    <source>
        <strain evidence="3 4">CCFEE 6315</strain>
    </source>
</reference>
<evidence type="ECO:0000256" key="2">
    <source>
        <dbReference type="SAM" id="SignalP"/>
    </source>
</evidence>
<feature type="compositionally biased region" description="Low complexity" evidence="1">
    <location>
        <begin position="131"/>
        <end position="151"/>
    </location>
</feature>
<name>A0A4V5N5X4_9PEZI</name>
<protein>
    <submittedName>
        <fullName evidence="3">Uncharacterized protein</fullName>
    </submittedName>
</protein>
<accession>A0A4V5N5X4</accession>
<dbReference type="Proteomes" id="UP000308549">
    <property type="component" value="Unassembled WGS sequence"/>
</dbReference>
<dbReference type="OrthoDB" id="3944049at2759"/>
<keyword evidence="4" id="KW-1185">Reference proteome</keyword>
<gene>
    <name evidence="3" type="ORF">B0A50_00742</name>
</gene>
<proteinExistence type="predicted"/>
<feature type="region of interest" description="Disordered" evidence="1">
    <location>
        <begin position="128"/>
        <end position="161"/>
    </location>
</feature>
<evidence type="ECO:0000313" key="3">
    <source>
        <dbReference type="EMBL" id="TKA33189.1"/>
    </source>
</evidence>
<feature type="chain" id="PRO_5020652473" evidence="2">
    <location>
        <begin position="20"/>
        <end position="307"/>
    </location>
</feature>